<evidence type="ECO:0000256" key="5">
    <source>
        <dbReference type="SAM" id="MobiDB-lite"/>
    </source>
</evidence>
<sequence length="540" mass="62131">MDTLWKAKSVSHNSGKEKGESIWIQKEYRNTKESNDLQEKEEKEPKFSKEEEESAADRNIAPSSSLKGDINTEVAVIGAGLAGILTAYMLQEQGISVVVIEKDQVGCGITKNTTAKITSQHGLIFQKLLRYKGEERAREYVRANQIAIQKFEEISSRLHIDCDYEILPNYIYSLKGEEKIRREVEAAKRIGLPALYTKETTLPFQVKAAIRLENQAQFHPIRFLEGVAKELTIYENTNIIELKKNGLIITEQGNIKAKSIVIATHYPFINTPGYYFLRLHQERSYVTALQGWKKEDNTWKGMYLDEDKYGFSFRTYKDYLILGGGYHRTGDSNPLDAYEKIETAARKWYPDASIQYKWSNQDCITPDGIPYIGRYSAKTPNIYIATGFNKWGMTSSMAAARIISDMILKKKNEDEKVFYPRRLMFSGSKVLLKDTGIIAKSQLSERLRIPQDKLEDIQPNQAGIINYNGKKYGVYRDKENRYFFVTTKCPHLGCSLEWNQNELTWDCPCHGSRFDYRGRLINNPSMRDAFDSCQRKLIKK</sequence>
<dbReference type="GO" id="GO:0004497">
    <property type="term" value="F:monooxygenase activity"/>
    <property type="evidence" value="ECO:0007669"/>
    <property type="project" value="UniProtKB-ARBA"/>
</dbReference>
<protein>
    <submittedName>
        <fullName evidence="7">Glycine/D-amino acid oxidase</fullName>
    </submittedName>
</protein>
<dbReference type="GO" id="GO:0051537">
    <property type="term" value="F:2 iron, 2 sulfur cluster binding"/>
    <property type="evidence" value="ECO:0007669"/>
    <property type="project" value="UniProtKB-KW"/>
</dbReference>
<dbReference type="InterPro" id="IPR036188">
    <property type="entry name" value="FAD/NAD-bd_sf"/>
</dbReference>
<dbReference type="STRING" id="1527.SAMN04489757_10623"/>
<dbReference type="GO" id="GO:0016705">
    <property type="term" value="F:oxidoreductase activity, acting on paired donors, with incorporation or reduction of molecular oxygen"/>
    <property type="evidence" value="ECO:0007669"/>
    <property type="project" value="UniProtKB-ARBA"/>
</dbReference>
<keyword evidence="2" id="KW-0479">Metal-binding</keyword>
<dbReference type="Proteomes" id="UP000198806">
    <property type="component" value="Unassembled WGS sequence"/>
</dbReference>
<keyword evidence="4" id="KW-0411">Iron-sulfur</keyword>
<evidence type="ECO:0000313" key="8">
    <source>
        <dbReference type="Proteomes" id="UP000198806"/>
    </source>
</evidence>
<accession>A0A1I5DIE2</accession>
<feature type="compositionally biased region" description="Basic and acidic residues" evidence="5">
    <location>
        <begin position="14"/>
        <end position="49"/>
    </location>
</feature>
<dbReference type="SUPFAM" id="SSF50022">
    <property type="entry name" value="ISP domain"/>
    <property type="match status" value="1"/>
</dbReference>
<dbReference type="PANTHER" id="PTHR13847:SF274">
    <property type="entry name" value="RIESKE 2FE-2S IRON-SULFUR PROTEIN YHFW-RELATED"/>
    <property type="match status" value="1"/>
</dbReference>
<name>A0A1I5DIE2_9FIRM</name>
<dbReference type="PANTHER" id="PTHR13847">
    <property type="entry name" value="SARCOSINE DEHYDROGENASE-RELATED"/>
    <property type="match status" value="1"/>
</dbReference>
<dbReference type="GO" id="GO:0005737">
    <property type="term" value="C:cytoplasm"/>
    <property type="evidence" value="ECO:0007669"/>
    <property type="project" value="TreeGrafter"/>
</dbReference>
<evidence type="ECO:0000256" key="1">
    <source>
        <dbReference type="ARBA" id="ARBA00022714"/>
    </source>
</evidence>
<gene>
    <name evidence="7" type="ORF">SAMN04489757_10623</name>
</gene>
<feature type="domain" description="Rieske" evidence="6">
    <location>
        <begin position="449"/>
        <end position="528"/>
    </location>
</feature>
<dbReference type="InterPro" id="IPR017941">
    <property type="entry name" value="Rieske_2Fe-2S"/>
</dbReference>
<evidence type="ECO:0000256" key="3">
    <source>
        <dbReference type="ARBA" id="ARBA00023004"/>
    </source>
</evidence>
<dbReference type="OrthoDB" id="9767869at2"/>
<reference evidence="7 8" key="1">
    <citation type="submission" date="2016-10" db="EMBL/GenBank/DDBJ databases">
        <authorList>
            <person name="de Groot N.N."/>
        </authorList>
    </citation>
    <scope>NUCLEOTIDE SEQUENCE [LARGE SCALE GENOMIC DNA]</scope>
    <source>
        <strain evidence="7 8">DSM 1283</strain>
    </source>
</reference>
<evidence type="ECO:0000259" key="6">
    <source>
        <dbReference type="PROSITE" id="PS51296"/>
    </source>
</evidence>
<dbReference type="Gene3D" id="3.50.50.60">
    <property type="entry name" value="FAD/NAD(P)-binding domain"/>
    <property type="match status" value="1"/>
</dbReference>
<dbReference type="Pfam" id="PF00355">
    <property type="entry name" value="Rieske"/>
    <property type="match status" value="1"/>
</dbReference>
<dbReference type="RefSeq" id="WP_091684898.1">
    <property type="nucleotide sequence ID" value="NZ_BAABFM010000013.1"/>
</dbReference>
<dbReference type="EMBL" id="FOWD01000006">
    <property type="protein sequence ID" value="SFN99034.1"/>
    <property type="molecule type" value="Genomic_DNA"/>
</dbReference>
<keyword evidence="8" id="KW-1185">Reference proteome</keyword>
<dbReference type="GO" id="GO:0046872">
    <property type="term" value="F:metal ion binding"/>
    <property type="evidence" value="ECO:0007669"/>
    <property type="project" value="UniProtKB-KW"/>
</dbReference>
<dbReference type="AlphaFoldDB" id="A0A1I5DIE2"/>
<dbReference type="Pfam" id="PF01266">
    <property type="entry name" value="DAO"/>
    <property type="match status" value="1"/>
</dbReference>
<dbReference type="PROSITE" id="PS51296">
    <property type="entry name" value="RIESKE"/>
    <property type="match status" value="1"/>
</dbReference>
<dbReference type="InterPro" id="IPR006076">
    <property type="entry name" value="FAD-dep_OxRdtase"/>
</dbReference>
<proteinExistence type="predicted"/>
<evidence type="ECO:0000313" key="7">
    <source>
        <dbReference type="EMBL" id="SFN99034.1"/>
    </source>
</evidence>
<dbReference type="InterPro" id="IPR036922">
    <property type="entry name" value="Rieske_2Fe-2S_sf"/>
</dbReference>
<dbReference type="SUPFAM" id="SSF51971">
    <property type="entry name" value="Nucleotide-binding domain"/>
    <property type="match status" value="1"/>
</dbReference>
<dbReference type="Gene3D" id="3.30.9.10">
    <property type="entry name" value="D-Amino Acid Oxidase, subunit A, domain 2"/>
    <property type="match status" value="1"/>
</dbReference>
<dbReference type="Gene3D" id="2.102.10.10">
    <property type="entry name" value="Rieske [2Fe-2S] iron-sulphur domain"/>
    <property type="match status" value="1"/>
</dbReference>
<organism evidence="7 8">
    <name type="scientific">Anaerocolumna aminovalerica</name>
    <dbReference type="NCBI Taxonomy" id="1527"/>
    <lineage>
        <taxon>Bacteria</taxon>
        <taxon>Bacillati</taxon>
        <taxon>Bacillota</taxon>
        <taxon>Clostridia</taxon>
        <taxon>Lachnospirales</taxon>
        <taxon>Lachnospiraceae</taxon>
        <taxon>Anaerocolumna</taxon>
    </lineage>
</organism>
<keyword evidence="3" id="KW-0408">Iron</keyword>
<feature type="region of interest" description="Disordered" evidence="5">
    <location>
        <begin position="1"/>
        <end position="64"/>
    </location>
</feature>
<evidence type="ECO:0000256" key="4">
    <source>
        <dbReference type="ARBA" id="ARBA00023014"/>
    </source>
</evidence>
<keyword evidence="1" id="KW-0001">2Fe-2S</keyword>
<evidence type="ECO:0000256" key="2">
    <source>
        <dbReference type="ARBA" id="ARBA00022723"/>
    </source>
</evidence>